<gene>
    <name evidence="1" type="ORF">RFULGI_LOCUS10066</name>
</gene>
<name>A0A9N9EVY8_9GLOM</name>
<proteinExistence type="predicted"/>
<dbReference type="Gene3D" id="2.130.10.10">
    <property type="entry name" value="YVTN repeat-like/Quinoprotein amine dehydrogenase"/>
    <property type="match status" value="1"/>
</dbReference>
<dbReference type="SUPFAM" id="SSF50978">
    <property type="entry name" value="WD40 repeat-like"/>
    <property type="match status" value="1"/>
</dbReference>
<dbReference type="Proteomes" id="UP000789396">
    <property type="component" value="Unassembled WGS sequence"/>
</dbReference>
<dbReference type="InterPro" id="IPR036322">
    <property type="entry name" value="WD40_repeat_dom_sf"/>
</dbReference>
<dbReference type="InterPro" id="IPR050358">
    <property type="entry name" value="RSE1/DDB1/CFT1"/>
</dbReference>
<dbReference type="OrthoDB" id="20774at2759"/>
<dbReference type="AlphaFoldDB" id="A0A9N9EVY8"/>
<dbReference type="InterPro" id="IPR015943">
    <property type="entry name" value="WD40/YVTN_repeat-like_dom_sf"/>
</dbReference>
<keyword evidence="2" id="KW-1185">Reference proteome</keyword>
<reference evidence="1" key="1">
    <citation type="submission" date="2021-06" db="EMBL/GenBank/DDBJ databases">
        <authorList>
            <person name="Kallberg Y."/>
            <person name="Tangrot J."/>
            <person name="Rosling A."/>
        </authorList>
    </citation>
    <scope>NUCLEOTIDE SEQUENCE</scope>
    <source>
        <strain evidence="1">IN212</strain>
    </source>
</reference>
<feature type="non-terminal residue" evidence="1">
    <location>
        <position position="381"/>
    </location>
</feature>
<feature type="non-terminal residue" evidence="1">
    <location>
        <position position="1"/>
    </location>
</feature>
<accession>A0A9N9EVY8</accession>
<evidence type="ECO:0000313" key="2">
    <source>
        <dbReference type="Proteomes" id="UP000789396"/>
    </source>
</evidence>
<dbReference type="PANTHER" id="PTHR10644">
    <property type="entry name" value="DNA REPAIR/RNA PROCESSING CPSF FAMILY"/>
    <property type="match status" value="1"/>
</dbReference>
<protein>
    <submittedName>
        <fullName evidence="1">7584_t:CDS:1</fullName>
    </submittedName>
</protein>
<sequence>ETVLELLEITQEGDLIPIIEQPMFGTIKDLAVLHCNFSGPLLCDPVNGTAQMYLGDNISELQHLRMIPGQDVLVCLSDSGVLSFIAYTECVNVHFNEGQQNVHKGKGRVDSSIPLSQPTQPGFDYQELGRLASSSQQYVYAGTENGDLYRIDIISDVQIEYTLLQNGLNSIGTAMTMLCFDPNFGDFVILSGEMSDGTVVLAEIACSIPNWAPILDFQMLDFHQERHDVIFTCSGRDKHGSIRELRKAVCVNIITRTADSFLALSYANSTRLMKVSQGELHDISEYSGLDLEVSSLCVASFSSAPGFVIQIHRLKIVVSEPKVGMGAIVENNCITSSRWTWTPPENTVIEVAAVHDSTIVIGLSTINGNVIALLRLDFDDT</sequence>
<comment type="caution">
    <text evidence="1">The sequence shown here is derived from an EMBL/GenBank/DDBJ whole genome shotgun (WGS) entry which is preliminary data.</text>
</comment>
<dbReference type="EMBL" id="CAJVPZ010019188">
    <property type="protein sequence ID" value="CAG8692688.1"/>
    <property type="molecule type" value="Genomic_DNA"/>
</dbReference>
<evidence type="ECO:0000313" key="1">
    <source>
        <dbReference type="EMBL" id="CAG8692688.1"/>
    </source>
</evidence>
<organism evidence="1 2">
    <name type="scientific">Racocetra fulgida</name>
    <dbReference type="NCBI Taxonomy" id="60492"/>
    <lineage>
        <taxon>Eukaryota</taxon>
        <taxon>Fungi</taxon>
        <taxon>Fungi incertae sedis</taxon>
        <taxon>Mucoromycota</taxon>
        <taxon>Glomeromycotina</taxon>
        <taxon>Glomeromycetes</taxon>
        <taxon>Diversisporales</taxon>
        <taxon>Gigasporaceae</taxon>
        <taxon>Racocetra</taxon>
    </lineage>
</organism>